<evidence type="ECO:0000256" key="1">
    <source>
        <dbReference type="SAM" id="MobiDB-lite"/>
    </source>
</evidence>
<organism evidence="2 3">
    <name type="scientific">Terrimonas ginsenosidimutans</name>
    <dbReference type="NCBI Taxonomy" id="2908004"/>
    <lineage>
        <taxon>Bacteria</taxon>
        <taxon>Pseudomonadati</taxon>
        <taxon>Bacteroidota</taxon>
        <taxon>Chitinophagia</taxon>
        <taxon>Chitinophagales</taxon>
        <taxon>Chitinophagaceae</taxon>
        <taxon>Terrimonas</taxon>
    </lineage>
</organism>
<evidence type="ECO:0000313" key="2">
    <source>
        <dbReference type="EMBL" id="MCG2615554.1"/>
    </source>
</evidence>
<gene>
    <name evidence="2" type="ORF">LZZ85_14735</name>
</gene>
<name>A0ABS9KT87_9BACT</name>
<comment type="caution">
    <text evidence="2">The sequence shown here is derived from an EMBL/GenBank/DDBJ whole genome shotgun (WGS) entry which is preliminary data.</text>
</comment>
<evidence type="ECO:0000313" key="3">
    <source>
        <dbReference type="Proteomes" id="UP001165367"/>
    </source>
</evidence>
<accession>A0ABS9KT87</accession>
<dbReference type="EMBL" id="JAKLTR010000009">
    <property type="protein sequence ID" value="MCG2615554.1"/>
    <property type="molecule type" value="Genomic_DNA"/>
</dbReference>
<keyword evidence="3" id="KW-1185">Reference proteome</keyword>
<evidence type="ECO:0008006" key="4">
    <source>
        <dbReference type="Google" id="ProtNLM"/>
    </source>
</evidence>
<proteinExistence type="predicted"/>
<sequence>MKDQKKEPAKEIKKDTIPAGKHDHDMSGHGHTMSHAFSLNLPMNRNGSGTSWLPDETPMYMYMTGKKAMWMFHGNVFLRYTNTDIFNKGIGSDKFDAPNWFMAMMNKRIGKRGLFTTKAMISLDPLTEGGGGYPLLFQSGETHNGARLVNRQHPHDLFAELSVAYTHAINKNTDVFGYFGYPGEPAISAPAFMHRISAMNNPDAPLGHHWQDATHITFGVGTLGFRYKKLKVEGSIFTGREPNEERYGFDKMLFNSYSYRLSYNASRNWAFQFSQGFIKEPELLEPGVDVTRTTASALYAKKLGKDRDLNAALIWGFNDKGAGHKEHSLLLEENYRFGRNAVYSRYEWVQKSTEELELENQLGHQTFDVQVFSAGYNRGLWKSKVVDLAAGAQATLNFPAAGLKSVYGNLPVGFQVYVQLRPVLQR</sequence>
<feature type="region of interest" description="Disordered" evidence="1">
    <location>
        <begin position="1"/>
        <end position="27"/>
    </location>
</feature>
<protein>
    <recommendedName>
        <fullName evidence="4">TonB-dependent receptor</fullName>
    </recommendedName>
</protein>
<dbReference type="Proteomes" id="UP001165367">
    <property type="component" value="Unassembled WGS sequence"/>
</dbReference>
<dbReference type="RefSeq" id="WP_237873438.1">
    <property type="nucleotide sequence ID" value="NZ_JAKLTR010000009.1"/>
</dbReference>
<reference evidence="2" key="1">
    <citation type="submission" date="2022-01" db="EMBL/GenBank/DDBJ databases">
        <authorList>
            <person name="Jo J.-H."/>
            <person name="Im W.-T."/>
        </authorList>
    </citation>
    <scope>NUCLEOTIDE SEQUENCE</scope>
    <source>
        <strain evidence="2">NA20</strain>
    </source>
</reference>